<keyword evidence="2" id="KW-0175">Coiled coil</keyword>
<keyword evidence="4" id="KW-1185">Reference proteome</keyword>
<evidence type="ECO:0000313" key="4">
    <source>
        <dbReference type="Proteomes" id="UP000239025"/>
    </source>
</evidence>
<dbReference type="InterPro" id="IPR029063">
    <property type="entry name" value="SAM-dependent_MTases_sf"/>
</dbReference>
<dbReference type="GO" id="GO:0016740">
    <property type="term" value="F:transferase activity"/>
    <property type="evidence" value="ECO:0007669"/>
    <property type="project" value="UniProtKB-KW"/>
</dbReference>
<dbReference type="EMBL" id="LT963395">
    <property type="protein sequence ID" value="SOS14698.1"/>
    <property type="molecule type" value="Genomic_DNA"/>
</dbReference>
<dbReference type="Pfam" id="PF13489">
    <property type="entry name" value="Methyltransf_23"/>
    <property type="match status" value="1"/>
</dbReference>
<evidence type="ECO:0000256" key="1">
    <source>
        <dbReference type="ARBA" id="ARBA00022679"/>
    </source>
</evidence>
<dbReference type="SUPFAM" id="SSF53335">
    <property type="entry name" value="S-adenosyl-L-methionine-dependent methyltransferases"/>
    <property type="match status" value="1"/>
</dbReference>
<name>A0A193SM60_9PSED</name>
<organism evidence="3 4">
    <name type="scientific">Pseudomonas cerasi</name>
    <dbReference type="NCBI Taxonomy" id="1583341"/>
    <lineage>
        <taxon>Bacteria</taxon>
        <taxon>Pseudomonadati</taxon>
        <taxon>Pseudomonadota</taxon>
        <taxon>Gammaproteobacteria</taxon>
        <taxon>Pseudomonadales</taxon>
        <taxon>Pseudomonadaceae</taxon>
        <taxon>Pseudomonas</taxon>
    </lineage>
</organism>
<reference evidence="4" key="1">
    <citation type="submission" date="2017-11" db="EMBL/GenBank/DDBJ databases">
        <authorList>
            <person name="Blom J."/>
        </authorList>
    </citation>
    <scope>NUCLEOTIDE SEQUENCE [LARGE SCALE GENOMIC DNA]</scope>
</reference>
<dbReference type="PANTHER" id="PTHR43861">
    <property type="entry name" value="TRANS-ACONITATE 2-METHYLTRANSFERASE-RELATED"/>
    <property type="match status" value="1"/>
</dbReference>
<dbReference type="RefSeq" id="WP_004419150.1">
    <property type="nucleotide sequence ID" value="NZ_LT222319.1"/>
</dbReference>
<sequence length="646" mass="73077">MTVPFYRAFEDRYRGSRELIHERQQVYIPFLEPLKQIYPESQALDLGCGRGEWLEILIQNGFQALGIDLDVGMLEACTALGLPVENMDALEKLRSLPDESMTVISGFHIAEHIPFGDLKVLVAEALRVLKPAGLLILETPNSENLVVGTQTFYLDPTHTCPIPHLLLSFLTEYSRFSRSQLLRLQEPVALSEGGPVDLFSVLHGVSPDYAIVAQKAAAPEQLEIFDAVFGKEYGMSLESLSRRYDSQVAGWVEKSDATCAELREQLNQVQQRGQELEQIVRALEESGTATETELREQLNQVQQRGQELEQIVRALEESGAATETELRQQLNQVQQRGQELEQIARTLEESGAATHAELRDQLSHVQEQGKHLESSVHALQNNDEVEARIREVTLRAELAESRVHSFQLGQEAAQLRMNESEARLNEAFSYLKELQAQVTQLQQDTGVTKVTDAVSAQARVDELQARLKESLDNAHHWWLKANENQVEQAQMHEIQAQLDQSLNNAHHWWLTATAYEARIAQFENSRSWRITRPLRTSASLSSKASRVPSSLFKRVVRSVLARSIRFVLNRPRLRTRLVNKAQAYPNFLNSVRQFALRHGIIQPRPHEVTPVTAATEATDDGFPTASPRVARVYSDLKLAFERKENR</sequence>
<feature type="coiled-coil region" evidence="2">
    <location>
        <begin position="382"/>
        <end position="504"/>
    </location>
</feature>
<dbReference type="CDD" id="cd02440">
    <property type="entry name" value="AdoMet_MTases"/>
    <property type="match status" value="1"/>
</dbReference>
<dbReference type="Proteomes" id="UP000239025">
    <property type="component" value="Chromosome 1"/>
</dbReference>
<evidence type="ECO:0000313" key="3">
    <source>
        <dbReference type="EMBL" id="SOS14698.1"/>
    </source>
</evidence>
<accession>A0A193SM60</accession>
<protein>
    <submittedName>
        <fullName evidence="3">SAM-dependent methlyltransferase</fullName>
    </submittedName>
</protein>
<evidence type="ECO:0000256" key="2">
    <source>
        <dbReference type="SAM" id="Coils"/>
    </source>
</evidence>
<proteinExistence type="predicted"/>
<dbReference type="PANTHER" id="PTHR43861:SF3">
    <property type="entry name" value="PUTATIVE (AFU_ORTHOLOGUE AFUA_2G14390)-RELATED"/>
    <property type="match status" value="1"/>
</dbReference>
<dbReference type="GeneID" id="77276870"/>
<keyword evidence="1 3" id="KW-0808">Transferase</keyword>
<dbReference type="Gene3D" id="3.40.50.150">
    <property type="entry name" value="Vaccinia Virus protein VP39"/>
    <property type="match status" value="1"/>
</dbReference>
<dbReference type="AlphaFoldDB" id="A0A193SM60"/>
<gene>
    <name evidence="3" type="ORF">PL963_00400</name>
</gene>
<feature type="coiled-coil region" evidence="2">
    <location>
        <begin position="252"/>
        <end position="350"/>
    </location>
</feature>